<dbReference type="PROSITE" id="PS50826">
    <property type="entry name" value="RUN"/>
    <property type="match status" value="1"/>
</dbReference>
<reference evidence="9" key="2">
    <citation type="submission" date="2025-08" db="UniProtKB">
        <authorList>
            <consortium name="Ensembl"/>
        </authorList>
    </citation>
    <scope>IDENTIFICATION</scope>
</reference>
<dbReference type="Proteomes" id="UP000472271">
    <property type="component" value="Chromosome 9"/>
</dbReference>
<dbReference type="Ensembl" id="ENSSORT00005012595.1">
    <property type="protein sequence ID" value="ENSSORP00005012198.1"/>
    <property type="gene ID" value="ENSSORG00005006455.1"/>
</dbReference>
<dbReference type="SUPFAM" id="SSF140741">
    <property type="entry name" value="RUN domain-like"/>
    <property type="match status" value="1"/>
</dbReference>
<dbReference type="PANTHER" id="PTHR15591:SF14">
    <property type="entry name" value="AP-4 COMPLEX ACCESSORY SUBUNIT RUSC2"/>
    <property type="match status" value="1"/>
</dbReference>
<evidence type="ECO:0000256" key="6">
    <source>
        <dbReference type="SAM" id="MobiDB-lite"/>
    </source>
</evidence>
<protein>
    <recommendedName>
        <fullName evidence="11">RUN and SH3 domain containing 2</fullName>
    </recommendedName>
</protein>
<reference evidence="9" key="3">
    <citation type="submission" date="2025-09" db="UniProtKB">
        <authorList>
            <consortium name="Ensembl"/>
        </authorList>
    </citation>
    <scope>IDENTIFICATION</scope>
</reference>
<dbReference type="PROSITE" id="PS50002">
    <property type="entry name" value="SH3"/>
    <property type="match status" value="1"/>
</dbReference>
<evidence type="ECO:0000313" key="9">
    <source>
        <dbReference type="Ensembl" id="ENSSORP00005012198.1"/>
    </source>
</evidence>
<comment type="subcellular location">
    <subcellularLocation>
        <location evidence="1">Cytoplasm</location>
    </subcellularLocation>
</comment>
<dbReference type="InterPro" id="IPR037213">
    <property type="entry name" value="Run_dom_sf"/>
</dbReference>
<proteinExistence type="predicted"/>
<evidence type="ECO:0000256" key="3">
    <source>
        <dbReference type="ARBA" id="ARBA00022490"/>
    </source>
</evidence>
<feature type="compositionally biased region" description="Low complexity" evidence="6">
    <location>
        <begin position="326"/>
        <end position="336"/>
    </location>
</feature>
<dbReference type="SUPFAM" id="SSF50044">
    <property type="entry name" value="SH3-domain"/>
    <property type="match status" value="1"/>
</dbReference>
<evidence type="ECO:0000256" key="5">
    <source>
        <dbReference type="PROSITE-ProRule" id="PRU00192"/>
    </source>
</evidence>
<evidence type="ECO:0000256" key="4">
    <source>
        <dbReference type="ARBA" id="ARBA00022553"/>
    </source>
</evidence>
<dbReference type="Gene3D" id="1.20.58.900">
    <property type="match status" value="1"/>
</dbReference>
<feature type="compositionally biased region" description="Basic and acidic residues" evidence="6">
    <location>
        <begin position="238"/>
        <end position="254"/>
    </location>
</feature>
<evidence type="ECO:0000256" key="1">
    <source>
        <dbReference type="ARBA" id="ARBA00004496"/>
    </source>
</evidence>
<evidence type="ECO:0000259" key="8">
    <source>
        <dbReference type="PROSITE" id="PS50826"/>
    </source>
</evidence>
<dbReference type="InParanoid" id="A0A672Z6H3"/>
<keyword evidence="10" id="KW-1185">Reference proteome</keyword>
<dbReference type="SMART" id="SM00593">
    <property type="entry name" value="RUN"/>
    <property type="match status" value="1"/>
</dbReference>
<feature type="domain" description="SH3" evidence="7">
    <location>
        <begin position="443"/>
        <end position="502"/>
    </location>
</feature>
<dbReference type="InterPro" id="IPR001452">
    <property type="entry name" value="SH3_domain"/>
</dbReference>
<dbReference type="GO" id="GO:0031410">
    <property type="term" value="C:cytoplasmic vesicle"/>
    <property type="evidence" value="ECO:0007669"/>
    <property type="project" value="TreeGrafter"/>
</dbReference>
<keyword evidence="4" id="KW-0597">Phosphoprotein</keyword>
<accession>A0A672Z6H3</accession>
<dbReference type="Pfam" id="PF02759">
    <property type="entry name" value="RUN"/>
    <property type="match status" value="1"/>
</dbReference>
<organism evidence="9 10">
    <name type="scientific">Sphaeramia orbicularis</name>
    <name type="common">orbiculate cardinalfish</name>
    <dbReference type="NCBI Taxonomy" id="375764"/>
    <lineage>
        <taxon>Eukaryota</taxon>
        <taxon>Metazoa</taxon>
        <taxon>Chordata</taxon>
        <taxon>Craniata</taxon>
        <taxon>Vertebrata</taxon>
        <taxon>Euteleostomi</taxon>
        <taxon>Actinopterygii</taxon>
        <taxon>Neopterygii</taxon>
        <taxon>Teleostei</taxon>
        <taxon>Neoteleostei</taxon>
        <taxon>Acanthomorphata</taxon>
        <taxon>Gobiaria</taxon>
        <taxon>Kurtiformes</taxon>
        <taxon>Apogonoidei</taxon>
        <taxon>Apogonidae</taxon>
        <taxon>Apogoninae</taxon>
        <taxon>Sphaeramia</taxon>
    </lineage>
</organism>
<evidence type="ECO:0000259" key="7">
    <source>
        <dbReference type="PROSITE" id="PS50002"/>
    </source>
</evidence>
<dbReference type="Gene3D" id="2.30.30.40">
    <property type="entry name" value="SH3 Domains"/>
    <property type="match status" value="1"/>
</dbReference>
<dbReference type="InterPro" id="IPR047343">
    <property type="entry name" value="RUSC1_2"/>
</dbReference>
<evidence type="ECO:0008006" key="11">
    <source>
        <dbReference type="Google" id="ProtNLM"/>
    </source>
</evidence>
<dbReference type="AlphaFoldDB" id="A0A672Z6H3"/>
<feature type="compositionally biased region" description="Low complexity" evidence="6">
    <location>
        <begin position="356"/>
        <end position="370"/>
    </location>
</feature>
<reference evidence="9" key="1">
    <citation type="submission" date="2019-06" db="EMBL/GenBank/DDBJ databases">
        <authorList>
            <consortium name="Wellcome Sanger Institute Data Sharing"/>
        </authorList>
    </citation>
    <scope>NUCLEOTIDE SEQUENCE [LARGE SCALE GENOMIC DNA]</scope>
</reference>
<dbReference type="Pfam" id="PF14604">
    <property type="entry name" value="SH3_9"/>
    <property type="match status" value="1"/>
</dbReference>
<evidence type="ECO:0000313" key="10">
    <source>
        <dbReference type="Proteomes" id="UP000472271"/>
    </source>
</evidence>
<dbReference type="SMART" id="SM00326">
    <property type="entry name" value="SH3"/>
    <property type="match status" value="1"/>
</dbReference>
<name>A0A672Z6H3_9TELE</name>
<feature type="region of interest" description="Disordered" evidence="6">
    <location>
        <begin position="281"/>
        <end position="405"/>
    </location>
</feature>
<dbReference type="InterPro" id="IPR004012">
    <property type="entry name" value="Run_dom"/>
</dbReference>
<dbReference type="FunFam" id="1.20.58.900:FF:000006">
    <property type="entry name" value="RUN and SH3 domain containing 1"/>
    <property type="match status" value="1"/>
</dbReference>
<dbReference type="PANTHER" id="PTHR15591">
    <property type="entry name" value="RUN AND SH3 DOMAIN CONTAINING"/>
    <property type="match status" value="1"/>
</dbReference>
<dbReference type="InterPro" id="IPR036028">
    <property type="entry name" value="SH3-like_dom_sf"/>
</dbReference>
<keyword evidence="3" id="KW-0963">Cytoplasm</keyword>
<keyword evidence="2 5" id="KW-0728">SH3 domain</keyword>
<feature type="region of interest" description="Disordered" evidence="6">
    <location>
        <begin position="223"/>
        <end position="254"/>
    </location>
</feature>
<sequence length="505" mass="56342">MWQWTDVTCRDPDVKAKLGNSWVSPNVGHLILKYLCPALHEVLQDGLKAYVLDLIIGQRRCQPWSLVEASTQLGPSTRVLHSLFSKVSQFSELTSHSMRLNAFIFGLLNLKSLEFWFNHLYIHEDIIGAHYNPWGFLPLAHGPCQPLFEELLLLLQPLSLLPFDLDLLFEPHLLQKGQEHLRHKEQLCSAGQSVDQSTRSTFQLMRGWSTTVKRAWMGGQRVKGVGQDRQEECEDGLENSRRKDRDWDLTNDGRQRQERQAGWWYQLMQSSQVYINQSTEGSKFVKTEKKKKSSDKRQGHLPPTREGVVEGADCCSSSGESGSGSRGRPSWMGSPPESVLNQEKDTKSPEATGTRAQAAAQEESPSQGQSLRWSRLFGSSVGSQPKGEGAEQRGKVPKSRPPSGWLGLDRSVFDLVAQTIGAGIEKKSEPPVVPTLPTVKTTQVKPTLRALCHHIATEPGQLSFNKGDILQVLSKADPDWLLCALDSCQGLVPIIYVTLNSTEDS</sequence>
<evidence type="ECO:0000256" key="2">
    <source>
        <dbReference type="ARBA" id="ARBA00022443"/>
    </source>
</evidence>
<feature type="domain" description="RUN" evidence="8">
    <location>
        <begin position="26"/>
        <end position="170"/>
    </location>
</feature>